<feature type="binding site" evidence="3">
    <location>
        <position position="143"/>
    </location>
    <ligand>
        <name>a divalent metal cation</name>
        <dbReference type="ChEBI" id="CHEBI:60240"/>
    </ligand>
</feature>
<feature type="binding site" evidence="3">
    <location>
        <position position="99"/>
    </location>
    <ligand>
        <name>substrate</name>
    </ligand>
</feature>
<dbReference type="Pfam" id="PF08450">
    <property type="entry name" value="SGL"/>
    <property type="match status" value="1"/>
</dbReference>
<comment type="cofactor">
    <cofactor evidence="3">
        <name>Zn(2+)</name>
        <dbReference type="ChEBI" id="CHEBI:29105"/>
    </cofactor>
    <text evidence="3">Binds 1 divalent metal cation per subunit.</text>
</comment>
<dbReference type="PRINTS" id="PR01790">
    <property type="entry name" value="SMP30FAMILY"/>
</dbReference>
<sequence length="285" mass="30710">MSVERVVDCTCDLGEGPVWHTGEDRLYWVDIDAGRLHRFDPATGTHDVAFETRVVSGVTVQRDGSLLLFMDRGRVGHLVDGELVTVEQVVEQDEESRFNDVIADPAGRVFCGTMPTDARGGRLHHLDTDGATTLVADGVGIPNGMGFTRNYESCYFTETEADTIYRYAYDERTGELSARERFVTTSDTPGLPDGMTVDAAGGVWSARWKGGCVVRYDASGTEVDRVDLPAEKVTSVAFGGPGLGRLYVTTGGGSARPEEGTGAGALFRLDPDVAGRPECRSAVDF</sequence>
<keyword evidence="3" id="KW-0862">Zinc</keyword>
<dbReference type="AlphaFoldDB" id="A0A2I8VF07"/>
<dbReference type="GO" id="GO:0005509">
    <property type="term" value="F:calcium ion binding"/>
    <property type="evidence" value="ECO:0007669"/>
    <property type="project" value="TreeGrafter"/>
</dbReference>
<feature type="binding site" evidence="3">
    <location>
        <position position="97"/>
    </location>
    <ligand>
        <name>substrate</name>
    </ligand>
</feature>
<gene>
    <name evidence="5" type="ORF">C2R22_01270</name>
</gene>
<dbReference type="OrthoDB" id="341532at2157"/>
<reference evidence="5 6" key="1">
    <citation type="submission" date="2018-01" db="EMBL/GenBank/DDBJ databases">
        <title>Complete genome sequence of Salinigranum rubrum GX10T, an extremely halophilic archaeon isolated from a marine solar saltern.</title>
        <authorList>
            <person name="Han S."/>
        </authorList>
    </citation>
    <scope>NUCLEOTIDE SEQUENCE [LARGE SCALE GENOMIC DNA]</scope>
    <source>
        <strain evidence="5 6">GX10</strain>
    </source>
</reference>
<dbReference type="Gene3D" id="2.120.10.30">
    <property type="entry name" value="TolB, C-terminal domain"/>
    <property type="match status" value="1"/>
</dbReference>
<feature type="active site" description="Proton donor/acceptor" evidence="2">
    <location>
        <position position="193"/>
    </location>
</feature>
<dbReference type="InterPro" id="IPR011042">
    <property type="entry name" value="6-blade_b-propeller_TolB-like"/>
</dbReference>
<dbReference type="InterPro" id="IPR005511">
    <property type="entry name" value="SMP-30"/>
</dbReference>
<dbReference type="PANTHER" id="PTHR10907">
    <property type="entry name" value="REGUCALCIN"/>
    <property type="match status" value="1"/>
</dbReference>
<proteinExistence type="inferred from homology"/>
<evidence type="ECO:0000313" key="6">
    <source>
        <dbReference type="Proteomes" id="UP000236584"/>
    </source>
</evidence>
<dbReference type="GO" id="GO:0019853">
    <property type="term" value="P:L-ascorbic acid biosynthetic process"/>
    <property type="evidence" value="ECO:0007669"/>
    <property type="project" value="TreeGrafter"/>
</dbReference>
<evidence type="ECO:0000256" key="2">
    <source>
        <dbReference type="PIRSR" id="PIRSR605511-1"/>
    </source>
</evidence>
<evidence type="ECO:0000313" key="5">
    <source>
        <dbReference type="EMBL" id="AUV80454.1"/>
    </source>
</evidence>
<organism evidence="5 6">
    <name type="scientific">Salinigranum rubrum</name>
    <dbReference type="NCBI Taxonomy" id="755307"/>
    <lineage>
        <taxon>Archaea</taxon>
        <taxon>Methanobacteriati</taxon>
        <taxon>Methanobacteriota</taxon>
        <taxon>Stenosarchaea group</taxon>
        <taxon>Halobacteria</taxon>
        <taxon>Halobacteriales</taxon>
        <taxon>Haloferacaceae</taxon>
        <taxon>Salinigranum</taxon>
    </lineage>
</organism>
<dbReference type="SUPFAM" id="SSF63829">
    <property type="entry name" value="Calcium-dependent phosphotriesterase"/>
    <property type="match status" value="1"/>
</dbReference>
<dbReference type="RefSeq" id="WP_103423962.1">
    <property type="nucleotide sequence ID" value="NZ_CP026309.1"/>
</dbReference>
<dbReference type="Proteomes" id="UP000236584">
    <property type="component" value="Chromosome"/>
</dbReference>
<protein>
    <submittedName>
        <fullName evidence="5">Gluconolaconase</fullName>
    </submittedName>
</protein>
<feature type="domain" description="SMP-30/Gluconolactonase/LRE-like region" evidence="4">
    <location>
        <begin position="13"/>
        <end position="250"/>
    </location>
</feature>
<keyword evidence="3" id="KW-0479">Metal-binding</keyword>
<dbReference type="EMBL" id="CP026309">
    <property type="protein sequence ID" value="AUV80454.1"/>
    <property type="molecule type" value="Genomic_DNA"/>
</dbReference>
<feature type="binding site" evidence="3">
    <location>
        <position position="15"/>
    </location>
    <ligand>
        <name>a divalent metal cation</name>
        <dbReference type="ChEBI" id="CHEBI:60240"/>
    </ligand>
</feature>
<accession>A0A2I8VF07</accession>
<dbReference type="GO" id="GO:0004341">
    <property type="term" value="F:gluconolactonase activity"/>
    <property type="evidence" value="ECO:0007669"/>
    <property type="project" value="TreeGrafter"/>
</dbReference>
<comment type="similarity">
    <text evidence="1">Belongs to the SMP-30/CGR1 family.</text>
</comment>
<name>A0A2I8VF07_9EURY</name>
<evidence type="ECO:0000256" key="1">
    <source>
        <dbReference type="ARBA" id="ARBA00008853"/>
    </source>
</evidence>
<feature type="binding site" evidence="3">
    <location>
        <position position="117"/>
    </location>
    <ligand>
        <name>substrate</name>
    </ligand>
</feature>
<evidence type="ECO:0000259" key="4">
    <source>
        <dbReference type="Pfam" id="PF08450"/>
    </source>
</evidence>
<evidence type="ECO:0000256" key="3">
    <source>
        <dbReference type="PIRSR" id="PIRSR605511-2"/>
    </source>
</evidence>
<dbReference type="KEGG" id="srub:C2R22_01270"/>
<dbReference type="InterPro" id="IPR013658">
    <property type="entry name" value="SGL"/>
</dbReference>
<dbReference type="GeneID" id="35590677"/>
<feature type="binding site" evidence="3">
    <location>
        <position position="193"/>
    </location>
    <ligand>
        <name>a divalent metal cation</name>
        <dbReference type="ChEBI" id="CHEBI:60240"/>
    </ligand>
</feature>
<dbReference type="PANTHER" id="PTHR10907:SF47">
    <property type="entry name" value="REGUCALCIN"/>
    <property type="match status" value="1"/>
</dbReference>
<keyword evidence="6" id="KW-1185">Reference proteome</keyword>